<keyword evidence="2" id="KW-1185">Reference proteome</keyword>
<evidence type="ECO:0000313" key="2">
    <source>
        <dbReference type="Proteomes" id="UP000681041"/>
    </source>
</evidence>
<dbReference type="Gene3D" id="3.40.1000.10">
    <property type="entry name" value="Mog1/PsbP, alpha/beta/alpha sandwich"/>
    <property type="match status" value="1"/>
</dbReference>
<reference evidence="1" key="1">
    <citation type="submission" date="2020-07" db="EMBL/GenBank/DDBJ databases">
        <title>Methanobacterium. sp. MethCan genome.</title>
        <authorList>
            <person name="Postec A."/>
            <person name="Quemeneur M."/>
        </authorList>
    </citation>
    <scope>NUCLEOTIDE SEQUENCE</scope>
    <source>
        <strain evidence="1">MethCAN</strain>
    </source>
</reference>
<dbReference type="AlphaFoldDB" id="A0A8T8KG04"/>
<dbReference type="Pfam" id="PF18933">
    <property type="entry name" value="PsbP_2"/>
    <property type="match status" value="1"/>
</dbReference>
<accession>A0A8T8KG04</accession>
<dbReference type="RefSeq" id="WP_211533180.1">
    <property type="nucleotide sequence ID" value="NZ_CP058560.1"/>
</dbReference>
<protein>
    <recommendedName>
        <fullName evidence="3">PsbP C-terminal domain-containing protein</fullName>
    </recommendedName>
</protein>
<gene>
    <name evidence="1" type="ORF">HYG87_10855</name>
</gene>
<evidence type="ECO:0008006" key="3">
    <source>
        <dbReference type="Google" id="ProtNLM"/>
    </source>
</evidence>
<sequence>MNLKRYGGVITGLICLIVLISGCVSMEDLTSGYLSGDNLSNSTGKITAYGVSFEYPSGWFAHADNTTGDNTITASKDFGFNNVQFQVTVWNNDGMSEDSAVNLLRENDSPGWKKISSNELTIDNKTAYEDVYLVNDSHFSKIMRISSIILVKNDKSYMMFLQAPDDEFDSERANFDIILNSFRVL</sequence>
<dbReference type="EMBL" id="CP058560">
    <property type="protein sequence ID" value="QUH24221.1"/>
    <property type="molecule type" value="Genomic_DNA"/>
</dbReference>
<organism evidence="1 2">
    <name type="scientific">Methanobacterium alkalithermotolerans</name>
    <dbReference type="NCBI Taxonomy" id="2731220"/>
    <lineage>
        <taxon>Archaea</taxon>
        <taxon>Methanobacteriati</taxon>
        <taxon>Methanobacteriota</taxon>
        <taxon>Methanomada group</taxon>
        <taxon>Methanobacteria</taxon>
        <taxon>Methanobacteriales</taxon>
        <taxon>Methanobacteriaceae</taxon>
        <taxon>Methanobacterium</taxon>
    </lineage>
</organism>
<dbReference type="OrthoDB" id="71504at2157"/>
<proteinExistence type="predicted"/>
<dbReference type="Proteomes" id="UP000681041">
    <property type="component" value="Chromosome"/>
</dbReference>
<evidence type="ECO:0000313" key="1">
    <source>
        <dbReference type="EMBL" id="QUH24221.1"/>
    </source>
</evidence>
<dbReference type="GeneID" id="64821270"/>
<dbReference type="PROSITE" id="PS51257">
    <property type="entry name" value="PROKAR_LIPOPROTEIN"/>
    <property type="match status" value="1"/>
</dbReference>
<name>A0A8T8KG04_9EURY</name>
<dbReference type="KEGG" id="meme:HYG87_10855"/>